<organism evidence="7 8">
    <name type="scientific">Phreatobacter stygius</name>
    <dbReference type="NCBI Taxonomy" id="1940610"/>
    <lineage>
        <taxon>Bacteria</taxon>
        <taxon>Pseudomonadati</taxon>
        <taxon>Pseudomonadota</taxon>
        <taxon>Alphaproteobacteria</taxon>
        <taxon>Hyphomicrobiales</taxon>
        <taxon>Phreatobacteraceae</taxon>
        <taxon>Phreatobacter</taxon>
    </lineage>
</organism>
<dbReference type="EMBL" id="CP039690">
    <property type="protein sequence ID" value="QCI67281.1"/>
    <property type="molecule type" value="Genomic_DNA"/>
</dbReference>
<evidence type="ECO:0000256" key="4">
    <source>
        <dbReference type="SAM" id="MobiDB-lite"/>
    </source>
</evidence>
<feature type="domain" description="HTH iclR-type" evidence="5">
    <location>
        <begin position="30"/>
        <end position="92"/>
    </location>
</feature>
<reference evidence="7 8" key="1">
    <citation type="submission" date="2019-04" db="EMBL/GenBank/DDBJ databases">
        <title>Phreatobacter aquaticus sp. nov.</title>
        <authorList>
            <person name="Choi A."/>
        </authorList>
    </citation>
    <scope>NUCLEOTIDE SEQUENCE [LARGE SCALE GENOMIC DNA]</scope>
    <source>
        <strain evidence="7 8">KCTC 52518</strain>
    </source>
</reference>
<dbReference type="Proteomes" id="UP000298781">
    <property type="component" value="Chromosome"/>
</dbReference>
<keyword evidence="1" id="KW-0805">Transcription regulation</keyword>
<dbReference type="GO" id="GO:0045892">
    <property type="term" value="P:negative regulation of DNA-templated transcription"/>
    <property type="evidence" value="ECO:0007669"/>
    <property type="project" value="TreeGrafter"/>
</dbReference>
<keyword evidence="8" id="KW-1185">Reference proteome</keyword>
<dbReference type="Pfam" id="PF09339">
    <property type="entry name" value="HTH_IclR"/>
    <property type="match status" value="1"/>
</dbReference>
<proteinExistence type="predicted"/>
<feature type="domain" description="IclR-ED" evidence="6">
    <location>
        <begin position="93"/>
        <end position="275"/>
    </location>
</feature>
<dbReference type="InterPro" id="IPR029016">
    <property type="entry name" value="GAF-like_dom_sf"/>
</dbReference>
<dbReference type="FunFam" id="1.10.10.10:FF:000056">
    <property type="entry name" value="IclR family transcriptional regulator"/>
    <property type="match status" value="1"/>
</dbReference>
<evidence type="ECO:0000256" key="1">
    <source>
        <dbReference type="ARBA" id="ARBA00023015"/>
    </source>
</evidence>
<dbReference type="KEGG" id="pstg:E8M01_25470"/>
<dbReference type="InterPro" id="IPR014757">
    <property type="entry name" value="Tscrpt_reg_IclR_C"/>
</dbReference>
<keyword evidence="3" id="KW-0804">Transcription</keyword>
<dbReference type="OrthoDB" id="6057486at2"/>
<dbReference type="GO" id="GO:0003677">
    <property type="term" value="F:DNA binding"/>
    <property type="evidence" value="ECO:0007669"/>
    <property type="project" value="UniProtKB-KW"/>
</dbReference>
<evidence type="ECO:0000259" key="5">
    <source>
        <dbReference type="PROSITE" id="PS51077"/>
    </source>
</evidence>
<evidence type="ECO:0000313" key="8">
    <source>
        <dbReference type="Proteomes" id="UP000298781"/>
    </source>
</evidence>
<dbReference type="PANTHER" id="PTHR30136">
    <property type="entry name" value="HELIX-TURN-HELIX TRANSCRIPTIONAL REGULATOR, ICLR FAMILY"/>
    <property type="match status" value="1"/>
</dbReference>
<dbReference type="SUPFAM" id="SSF46785">
    <property type="entry name" value="Winged helix' DNA-binding domain"/>
    <property type="match status" value="1"/>
</dbReference>
<gene>
    <name evidence="7" type="ORF">E8M01_25470</name>
</gene>
<sequence>MAGDRNRAEAAERAKVSGGTAGGSSAKDQVQSLTKMARILQCFTVQNRTLGLADIHARTGFPKATTHRLLASMKEIGFIEQARGRDRYRLGLKLFELGSMFLANLDLHREAQPYVDGLAKLSGEVVHLCLFDGLHAVYVDRKELESGPSSLIMTIEGAPCYCTGVGKAILAFRDLATFDQVVAAGLKRYTPSTITDPEALRRDLAETRARGYSIDRSEHQPNLQCVGAPIRDAGGSVFASISVSGPRERITDARVPVLGPLVAETAETISRALGWTPEVEAPGRKTSAAAG</sequence>
<dbReference type="PANTHER" id="PTHR30136:SF35">
    <property type="entry name" value="HTH-TYPE TRANSCRIPTIONAL REGULATOR RV1719"/>
    <property type="match status" value="1"/>
</dbReference>
<dbReference type="Gene3D" id="3.30.450.40">
    <property type="match status" value="1"/>
</dbReference>
<feature type="region of interest" description="Disordered" evidence="4">
    <location>
        <begin position="1"/>
        <end position="27"/>
    </location>
</feature>
<dbReference type="InterPro" id="IPR050707">
    <property type="entry name" value="HTH_MetabolicPath_Reg"/>
</dbReference>
<dbReference type="PROSITE" id="PS51078">
    <property type="entry name" value="ICLR_ED"/>
    <property type="match status" value="1"/>
</dbReference>
<dbReference type="SMART" id="SM00346">
    <property type="entry name" value="HTH_ICLR"/>
    <property type="match status" value="1"/>
</dbReference>
<dbReference type="PROSITE" id="PS51077">
    <property type="entry name" value="HTH_ICLR"/>
    <property type="match status" value="1"/>
</dbReference>
<dbReference type="Pfam" id="PF01614">
    <property type="entry name" value="IclR_C"/>
    <property type="match status" value="1"/>
</dbReference>
<feature type="compositionally biased region" description="Basic and acidic residues" evidence="4">
    <location>
        <begin position="1"/>
        <end position="15"/>
    </location>
</feature>
<name>A0A4D7B329_9HYPH</name>
<evidence type="ECO:0000313" key="7">
    <source>
        <dbReference type="EMBL" id="QCI67281.1"/>
    </source>
</evidence>
<dbReference type="AlphaFoldDB" id="A0A4D7B329"/>
<protein>
    <submittedName>
        <fullName evidence="7">IclR family transcriptional regulator</fullName>
    </submittedName>
</protein>
<evidence type="ECO:0000259" key="6">
    <source>
        <dbReference type="PROSITE" id="PS51078"/>
    </source>
</evidence>
<accession>A0A4D7B329</accession>
<dbReference type="GO" id="GO:0003700">
    <property type="term" value="F:DNA-binding transcription factor activity"/>
    <property type="evidence" value="ECO:0007669"/>
    <property type="project" value="TreeGrafter"/>
</dbReference>
<evidence type="ECO:0000256" key="3">
    <source>
        <dbReference type="ARBA" id="ARBA00023163"/>
    </source>
</evidence>
<dbReference type="SUPFAM" id="SSF55781">
    <property type="entry name" value="GAF domain-like"/>
    <property type="match status" value="1"/>
</dbReference>
<dbReference type="InterPro" id="IPR036390">
    <property type="entry name" value="WH_DNA-bd_sf"/>
</dbReference>
<keyword evidence="2" id="KW-0238">DNA-binding</keyword>
<dbReference type="InterPro" id="IPR005471">
    <property type="entry name" value="Tscrpt_reg_IclR_N"/>
</dbReference>
<dbReference type="InterPro" id="IPR036388">
    <property type="entry name" value="WH-like_DNA-bd_sf"/>
</dbReference>
<evidence type="ECO:0000256" key="2">
    <source>
        <dbReference type="ARBA" id="ARBA00023125"/>
    </source>
</evidence>
<dbReference type="Gene3D" id="1.10.10.10">
    <property type="entry name" value="Winged helix-like DNA-binding domain superfamily/Winged helix DNA-binding domain"/>
    <property type="match status" value="1"/>
</dbReference>